<dbReference type="SUPFAM" id="SSF55447">
    <property type="entry name" value="CO dehydrogenase flavoprotein C-terminal domain-like"/>
    <property type="match status" value="1"/>
</dbReference>
<feature type="domain" description="FAD-binding PCMH-type" evidence="4">
    <location>
        <begin position="1"/>
        <end position="177"/>
    </location>
</feature>
<dbReference type="Gene3D" id="3.30.465.10">
    <property type="match status" value="1"/>
</dbReference>
<protein>
    <submittedName>
        <fullName evidence="5">6-hydroxypseudooxynicotine dehydrogenase complex subunit alpha</fullName>
        <ecNumber evidence="5">1.5.99.14</ecNumber>
    </submittedName>
</protein>
<dbReference type="InterPro" id="IPR002346">
    <property type="entry name" value="Mopterin_DH_FAD-bd"/>
</dbReference>
<dbReference type="SUPFAM" id="SSF56176">
    <property type="entry name" value="FAD-binding/transporter-associated domain-like"/>
    <property type="match status" value="1"/>
</dbReference>
<dbReference type="PANTHER" id="PTHR42659:SF2">
    <property type="entry name" value="XANTHINE DEHYDROGENASE SUBUNIT C-RELATED"/>
    <property type="match status" value="1"/>
</dbReference>
<dbReference type="Proteomes" id="UP001162834">
    <property type="component" value="Chromosome"/>
</dbReference>
<sequence>MKPARFEYRCPTTVSAAIEQLAEAGEEARFLAGGQSLIPLMGLRLAAPTRLIDLGRIPELRYVEVADGLLRIGAMTTQRTLERSTAVAEAAPLLAGAMPYIGHRAIRARGTIGGSVCHADPTAELPVVLRALDAEFVAQGPAGPRTIPAEDFFETLFTSALQEDEMLVEVRIPTTTGRRWWFDEVSRRHGDFAIVSCAAIVGRNGDPPRVVLGGMASTPLRVEKAEQHIGGDPEAARAAARVGVQDTDPTTDLHASAATRRRIAEALVARALRAVTATDGTSEGEKR</sequence>
<evidence type="ECO:0000256" key="1">
    <source>
        <dbReference type="ARBA" id="ARBA00022630"/>
    </source>
</evidence>
<keyword evidence="3 5" id="KW-0560">Oxidoreductase</keyword>
<dbReference type="EMBL" id="CP087164">
    <property type="protein sequence ID" value="UGS35982.1"/>
    <property type="molecule type" value="Genomic_DNA"/>
</dbReference>
<evidence type="ECO:0000256" key="3">
    <source>
        <dbReference type="ARBA" id="ARBA00023002"/>
    </source>
</evidence>
<proteinExistence type="predicted"/>
<accession>A0A9E7C0X2</accession>
<name>A0A9E7C0X2_9ACTN</name>
<reference evidence="5" key="1">
    <citation type="journal article" date="2022" name="Int. J. Syst. Evol. Microbiol.">
        <title>Pseudomonas aegrilactucae sp. nov. and Pseudomonas morbosilactucae sp. nov., pathogens causing bacterial rot of lettuce in Japan.</title>
        <authorList>
            <person name="Sawada H."/>
            <person name="Fujikawa T."/>
            <person name="Satou M."/>
        </authorList>
    </citation>
    <scope>NUCLEOTIDE SEQUENCE</scope>
    <source>
        <strain evidence="5">0166_1</strain>
    </source>
</reference>
<dbReference type="PANTHER" id="PTHR42659">
    <property type="entry name" value="XANTHINE DEHYDROGENASE SUBUNIT C-RELATED"/>
    <property type="match status" value="1"/>
</dbReference>
<dbReference type="AlphaFoldDB" id="A0A9E7C0X2"/>
<dbReference type="InterPro" id="IPR005107">
    <property type="entry name" value="CO_DH_flav_C"/>
</dbReference>
<dbReference type="InterPro" id="IPR051312">
    <property type="entry name" value="Diverse_Substr_Oxidored"/>
</dbReference>
<evidence type="ECO:0000259" key="4">
    <source>
        <dbReference type="PROSITE" id="PS51387"/>
    </source>
</evidence>
<organism evidence="5 6">
    <name type="scientific">Capillimicrobium parvum</name>
    <dbReference type="NCBI Taxonomy" id="2884022"/>
    <lineage>
        <taxon>Bacteria</taxon>
        <taxon>Bacillati</taxon>
        <taxon>Actinomycetota</taxon>
        <taxon>Thermoleophilia</taxon>
        <taxon>Solirubrobacterales</taxon>
        <taxon>Capillimicrobiaceae</taxon>
        <taxon>Capillimicrobium</taxon>
    </lineage>
</organism>
<gene>
    <name evidence="5" type="primary">kdhA_3</name>
    <name evidence="5" type="ORF">DSM104329_02379</name>
</gene>
<dbReference type="Pfam" id="PF00941">
    <property type="entry name" value="FAD_binding_5"/>
    <property type="match status" value="1"/>
</dbReference>
<dbReference type="GO" id="GO:0071949">
    <property type="term" value="F:FAD binding"/>
    <property type="evidence" value="ECO:0007669"/>
    <property type="project" value="InterPro"/>
</dbReference>
<dbReference type="PROSITE" id="PS51387">
    <property type="entry name" value="FAD_PCMH"/>
    <property type="match status" value="1"/>
</dbReference>
<dbReference type="InterPro" id="IPR016166">
    <property type="entry name" value="FAD-bd_PCMH"/>
</dbReference>
<dbReference type="EC" id="1.5.99.14" evidence="5"/>
<keyword evidence="1" id="KW-0285">Flavoprotein</keyword>
<evidence type="ECO:0000313" key="6">
    <source>
        <dbReference type="Proteomes" id="UP001162834"/>
    </source>
</evidence>
<evidence type="ECO:0000313" key="5">
    <source>
        <dbReference type="EMBL" id="UGS35982.1"/>
    </source>
</evidence>
<keyword evidence="2" id="KW-0274">FAD</keyword>
<dbReference type="KEGG" id="sbae:DSM104329_02379"/>
<dbReference type="SMART" id="SM01092">
    <property type="entry name" value="CO_deh_flav_C"/>
    <property type="match status" value="1"/>
</dbReference>
<keyword evidence="6" id="KW-1185">Reference proteome</keyword>
<dbReference type="InterPro" id="IPR036318">
    <property type="entry name" value="FAD-bd_PCMH-like_sf"/>
</dbReference>
<dbReference type="InterPro" id="IPR036683">
    <property type="entry name" value="CO_DH_flav_C_dom_sf"/>
</dbReference>
<dbReference type="GO" id="GO:0034909">
    <property type="term" value="F:6-hydroxypseudooxynicotine dehydrogenase activity"/>
    <property type="evidence" value="ECO:0007669"/>
    <property type="project" value="UniProtKB-EC"/>
</dbReference>
<dbReference type="FunFam" id="3.30.465.10:FF:000017">
    <property type="entry name" value="Xanthine dehydrogenase, FAD binding subunit"/>
    <property type="match status" value="1"/>
</dbReference>
<dbReference type="RefSeq" id="WP_259315661.1">
    <property type="nucleotide sequence ID" value="NZ_CP087164.1"/>
</dbReference>
<dbReference type="Gene3D" id="3.30.390.50">
    <property type="entry name" value="CO dehydrogenase flavoprotein, C-terminal domain"/>
    <property type="match status" value="1"/>
</dbReference>
<dbReference type="Gene3D" id="3.30.43.10">
    <property type="entry name" value="Uridine Diphospho-n-acetylenolpyruvylglucosamine Reductase, domain 2"/>
    <property type="match status" value="1"/>
</dbReference>
<dbReference type="Pfam" id="PF03450">
    <property type="entry name" value="CO_deh_flav_C"/>
    <property type="match status" value="1"/>
</dbReference>
<dbReference type="InterPro" id="IPR016169">
    <property type="entry name" value="FAD-bd_PCMH_sub2"/>
</dbReference>
<dbReference type="InterPro" id="IPR016167">
    <property type="entry name" value="FAD-bd_PCMH_sub1"/>
</dbReference>
<evidence type="ECO:0000256" key="2">
    <source>
        <dbReference type="ARBA" id="ARBA00022827"/>
    </source>
</evidence>